<accession>A0ABP2QTZ6</accession>
<evidence type="ECO:0000313" key="2">
    <source>
        <dbReference type="Proteomes" id="UP000008948"/>
    </source>
</evidence>
<reference evidence="1 2" key="1">
    <citation type="submission" date="2012-03" db="EMBL/GenBank/DDBJ databases">
        <title>The Genome Sequence of Bartonella vinsonii subsp. arupensis str. Pm136co.</title>
        <authorList>
            <consortium name="The Broad Institute Genome Sequencing Platform"/>
            <consortium name="The Broad Institute Genome Sequencing Center for Infectious Disease"/>
            <person name="Feldgarden M."/>
            <person name="Kirby J."/>
            <person name="Kosoy M."/>
            <person name="Birtles R."/>
            <person name="Probert W.S."/>
            <person name="Chiaraviglio L."/>
            <person name="Young S.K."/>
            <person name="Zeng Q."/>
            <person name="Gargeya S."/>
            <person name="Fitzgerald M."/>
            <person name="Haas B."/>
            <person name="Abouelleil A."/>
            <person name="Alvarado L."/>
            <person name="Arachchi H.M."/>
            <person name="Berlin A."/>
            <person name="Chapman S.B."/>
            <person name="Gearin G."/>
            <person name="Goldberg J."/>
            <person name="Griggs A."/>
            <person name="Gujja S."/>
            <person name="Hansen M."/>
            <person name="Heiman D."/>
            <person name="Howarth C."/>
            <person name="Larimer J."/>
            <person name="Lui A."/>
            <person name="MacDonald P.J.P."/>
            <person name="McCowen C."/>
            <person name="Montmayeur A."/>
            <person name="Murphy C."/>
            <person name="Neiman D."/>
            <person name="Pearson M."/>
            <person name="Priest M."/>
            <person name="Roberts A."/>
            <person name="Saif S."/>
            <person name="Shea T."/>
            <person name="Sisk P."/>
            <person name="Stolte C."/>
            <person name="Sykes S."/>
            <person name="Wortman J."/>
            <person name="Nusbaum C."/>
            <person name="Birren B."/>
        </authorList>
    </citation>
    <scope>NUCLEOTIDE SEQUENCE [LARGE SCALE GENOMIC DNA]</scope>
    <source>
        <strain evidence="1 2">Pm136co</strain>
    </source>
</reference>
<organism evidence="1 2">
    <name type="scientific">Bartonella vinsonii subsp. arupensis Pm136co</name>
    <dbReference type="NCBI Taxonomy" id="1094561"/>
    <lineage>
        <taxon>Bacteria</taxon>
        <taxon>Pseudomonadati</taxon>
        <taxon>Pseudomonadota</taxon>
        <taxon>Alphaproteobacteria</taxon>
        <taxon>Hyphomicrobiales</taxon>
        <taxon>Bartonellaceae</taxon>
        <taxon>Bartonella</taxon>
    </lineage>
</organism>
<dbReference type="EMBL" id="AIMH01000016">
    <property type="protein sequence ID" value="EJF98364.1"/>
    <property type="molecule type" value="Genomic_DNA"/>
</dbReference>
<comment type="caution">
    <text evidence="1">The sequence shown here is derived from an EMBL/GenBank/DDBJ whole genome shotgun (WGS) entry which is preliminary data.</text>
</comment>
<evidence type="ECO:0000313" key="1">
    <source>
        <dbReference type="EMBL" id="EJF98364.1"/>
    </source>
</evidence>
<keyword evidence="2" id="KW-1185">Reference proteome</keyword>
<proteinExistence type="predicted"/>
<sequence>MCVNDLLFTVGFLYARFNHNVKGMISLLPMHVN</sequence>
<protein>
    <submittedName>
        <fullName evidence="1">Uncharacterized protein</fullName>
    </submittedName>
</protein>
<dbReference type="Proteomes" id="UP000008948">
    <property type="component" value="Unassembled WGS sequence"/>
</dbReference>
<name>A0ABP2QTZ6_BARVI</name>
<gene>
    <name evidence="1" type="ORF">MEI_00863</name>
</gene>